<evidence type="ECO:0000313" key="2">
    <source>
        <dbReference type="Proteomes" id="UP000322976"/>
    </source>
</evidence>
<keyword evidence="2" id="KW-1185">Reference proteome</keyword>
<sequence>MGNNGNVSIFVIVKEPEQALLKELLAGIEEEGIPYTVSSFEGEALNETFKASQLSKLGVAVGVWKNRIILHYSKSRGFGPLFDGELNGYEKERARRIGNNAARLYKVMPLKDMRPNITIKEIVDMVRERVIAALKAKPL</sequence>
<evidence type="ECO:0000313" key="1">
    <source>
        <dbReference type="EMBL" id="TZE83001.1"/>
    </source>
</evidence>
<dbReference type="EMBL" id="VTPS01000003">
    <property type="protein sequence ID" value="TZE83001.1"/>
    <property type="molecule type" value="Genomic_DNA"/>
</dbReference>
<reference evidence="1 2" key="1">
    <citation type="submission" date="2019-08" db="EMBL/GenBank/DDBJ databases">
        <title>Calorimonas adulescens gen. nov., sp. nov., an anaerobic thermophilic bacterium from Sakhalin hot spring.</title>
        <authorList>
            <person name="Khomyakova M.A."/>
            <person name="Merkel A.Y."/>
            <person name="Novikov A."/>
            <person name="Bonch-Osmolovskaya E.A."/>
            <person name="Slobodkin A.I."/>
        </authorList>
    </citation>
    <scope>NUCLEOTIDE SEQUENCE [LARGE SCALE GENOMIC DNA]</scope>
    <source>
        <strain evidence="1 2">A05MB</strain>
    </source>
</reference>
<comment type="caution">
    <text evidence="1">The sequence shown here is derived from an EMBL/GenBank/DDBJ whole genome shotgun (WGS) entry which is preliminary data.</text>
</comment>
<dbReference type="AlphaFoldDB" id="A0A5D8QES6"/>
<dbReference type="InterPro" id="IPR010254">
    <property type="entry name" value="B12-dep_deHydtase_bsu"/>
</dbReference>
<gene>
    <name evidence="1" type="ORF">FWJ32_03365</name>
</gene>
<proteinExistence type="predicted"/>
<organism evidence="1 2">
    <name type="scientific">Calorimonas adulescens</name>
    <dbReference type="NCBI Taxonomy" id="2606906"/>
    <lineage>
        <taxon>Bacteria</taxon>
        <taxon>Bacillati</taxon>
        <taxon>Bacillota</taxon>
        <taxon>Clostridia</taxon>
        <taxon>Thermoanaerobacterales</taxon>
        <taxon>Thermoanaerobacteraceae</taxon>
        <taxon>Calorimonas</taxon>
    </lineage>
</organism>
<accession>A0A5D8QES6</accession>
<dbReference type="InterPro" id="IPR003208">
    <property type="entry name" value="Dehydtase/Dehydtase_re"/>
</dbReference>
<name>A0A5D8QES6_9THEO</name>
<dbReference type="Proteomes" id="UP000322976">
    <property type="component" value="Unassembled WGS sequence"/>
</dbReference>
<dbReference type="SUPFAM" id="SSF52968">
    <property type="entry name" value="B12-dependent dehydatase associated subunit"/>
    <property type="match status" value="1"/>
</dbReference>
<dbReference type="Pfam" id="PF02288">
    <property type="entry name" value="Dehydratase_MU"/>
    <property type="match status" value="1"/>
</dbReference>
<dbReference type="Gene3D" id="3.40.50.10150">
    <property type="entry name" value="B12-dependent dehydatase associated subunit"/>
    <property type="match status" value="1"/>
</dbReference>
<dbReference type="RefSeq" id="WP_149544558.1">
    <property type="nucleotide sequence ID" value="NZ_VTPS01000003.1"/>
</dbReference>
<protein>
    <submittedName>
        <fullName evidence="1">Propanediol dehydratase</fullName>
    </submittedName>
</protein>